<evidence type="ECO:0000313" key="5">
    <source>
        <dbReference type="EMBL" id="KAJ8867170.1"/>
    </source>
</evidence>
<protein>
    <recommendedName>
        <fullName evidence="4">Carbohydrate kinase FGGY C-terminal domain-containing protein</fullName>
    </recommendedName>
</protein>
<dbReference type="PANTHER" id="PTHR10196:SF82">
    <property type="entry name" value="GLYCEROL KINASE"/>
    <property type="match status" value="1"/>
</dbReference>
<dbReference type="InterPro" id="IPR018485">
    <property type="entry name" value="FGGY_C"/>
</dbReference>
<dbReference type="PANTHER" id="PTHR10196">
    <property type="entry name" value="SUGAR KINASE"/>
    <property type="match status" value="1"/>
</dbReference>
<keyword evidence="2" id="KW-0808">Transferase</keyword>
<dbReference type="Pfam" id="PF02782">
    <property type="entry name" value="FGGY_C"/>
    <property type="match status" value="1"/>
</dbReference>
<reference evidence="5 6" key="1">
    <citation type="submission" date="2023-02" db="EMBL/GenBank/DDBJ databases">
        <title>LHISI_Scaffold_Assembly.</title>
        <authorList>
            <person name="Stuart O.P."/>
            <person name="Cleave R."/>
            <person name="Magrath M.J.L."/>
            <person name="Mikheyev A.S."/>
        </authorList>
    </citation>
    <scope>NUCLEOTIDE SEQUENCE [LARGE SCALE GENOMIC DNA]</scope>
    <source>
        <strain evidence="5">Daus_M_001</strain>
        <tissue evidence="5">Leg muscle</tissue>
    </source>
</reference>
<evidence type="ECO:0000256" key="2">
    <source>
        <dbReference type="ARBA" id="ARBA00022679"/>
    </source>
</evidence>
<evidence type="ECO:0000313" key="6">
    <source>
        <dbReference type="Proteomes" id="UP001159363"/>
    </source>
</evidence>
<feature type="domain" description="Carbohydrate kinase FGGY C-terminal" evidence="4">
    <location>
        <begin position="64"/>
        <end position="235"/>
    </location>
</feature>
<dbReference type="InterPro" id="IPR018483">
    <property type="entry name" value="Carb_kinase_FGGY_CS"/>
</dbReference>
<comment type="caution">
    <text evidence="5">The sequence shown here is derived from an EMBL/GenBank/DDBJ whole genome shotgun (WGS) entry which is preliminary data.</text>
</comment>
<evidence type="ECO:0000256" key="1">
    <source>
        <dbReference type="ARBA" id="ARBA00009156"/>
    </source>
</evidence>
<organism evidence="5 6">
    <name type="scientific">Dryococelus australis</name>
    <dbReference type="NCBI Taxonomy" id="614101"/>
    <lineage>
        <taxon>Eukaryota</taxon>
        <taxon>Metazoa</taxon>
        <taxon>Ecdysozoa</taxon>
        <taxon>Arthropoda</taxon>
        <taxon>Hexapoda</taxon>
        <taxon>Insecta</taxon>
        <taxon>Pterygota</taxon>
        <taxon>Neoptera</taxon>
        <taxon>Polyneoptera</taxon>
        <taxon>Phasmatodea</taxon>
        <taxon>Verophasmatodea</taxon>
        <taxon>Anareolatae</taxon>
        <taxon>Phasmatidae</taxon>
        <taxon>Eurycanthinae</taxon>
        <taxon>Dryococelus</taxon>
    </lineage>
</organism>
<keyword evidence="6" id="KW-1185">Reference proteome</keyword>
<accession>A0ABQ9G3X2</accession>
<dbReference type="Proteomes" id="UP001159363">
    <property type="component" value="Chromosome 15"/>
</dbReference>
<evidence type="ECO:0000256" key="3">
    <source>
        <dbReference type="ARBA" id="ARBA00022777"/>
    </source>
</evidence>
<dbReference type="EMBL" id="JARBHB010000016">
    <property type="protein sequence ID" value="KAJ8867170.1"/>
    <property type="molecule type" value="Genomic_DNA"/>
</dbReference>
<dbReference type="PROSITE" id="PS00445">
    <property type="entry name" value="FGGY_KINASES_2"/>
    <property type="match status" value="1"/>
</dbReference>
<sequence length="268" mass="29162">MFAPMSADDCRDIVSESCYAGITIARQNRRAERDFQQKHKARKHKLEFCQRQQRVCVCVWQRVQSSHGLLTTVAYQLGPAAAPVYALEGAVAMAGQVLGWLRDNMAVIHDLSHVESLAGAVPGTADLYFVPAFSGMYAPYWQQDARGVICGITEDTSQLHLLRAALEAVCFQARDVLDAMNQDCAVPLTCLQVDGGMTANNLMMQLQADLIGIPVVRSSMKEKTALGAAMAAGRAVGIQDVCRRVSSCSTQCDTFTPNITKEGESHCC</sequence>
<dbReference type="InterPro" id="IPR043129">
    <property type="entry name" value="ATPase_NBD"/>
</dbReference>
<gene>
    <name evidence="5" type="ORF">PR048_033034</name>
</gene>
<dbReference type="Gene3D" id="3.30.420.40">
    <property type="match status" value="1"/>
</dbReference>
<name>A0ABQ9G3X2_9NEOP</name>
<evidence type="ECO:0000259" key="4">
    <source>
        <dbReference type="Pfam" id="PF02782"/>
    </source>
</evidence>
<proteinExistence type="inferred from homology"/>
<dbReference type="SUPFAM" id="SSF53067">
    <property type="entry name" value="Actin-like ATPase domain"/>
    <property type="match status" value="1"/>
</dbReference>
<comment type="similarity">
    <text evidence="1">Belongs to the FGGY kinase family.</text>
</comment>
<keyword evidence="3" id="KW-0418">Kinase</keyword>